<proteinExistence type="predicted"/>
<dbReference type="OrthoDB" id="690913at2759"/>
<gene>
    <name evidence="1" type="ORF">EJB05_41409</name>
</gene>
<name>A0A5J9T9F4_9POAL</name>
<evidence type="ECO:0008006" key="3">
    <source>
        <dbReference type="Google" id="ProtNLM"/>
    </source>
</evidence>
<accession>A0A5J9T9F4</accession>
<dbReference type="InterPro" id="IPR036291">
    <property type="entry name" value="NAD(P)-bd_dom_sf"/>
</dbReference>
<reference evidence="1 2" key="1">
    <citation type="journal article" date="2019" name="Sci. Rep.">
        <title>A high-quality genome of Eragrostis curvula grass provides insights into Poaceae evolution and supports new strategies to enhance forage quality.</title>
        <authorList>
            <person name="Carballo J."/>
            <person name="Santos B.A.C.M."/>
            <person name="Zappacosta D."/>
            <person name="Garbus I."/>
            <person name="Selva J.P."/>
            <person name="Gallo C.A."/>
            <person name="Diaz A."/>
            <person name="Albertini E."/>
            <person name="Caccamo M."/>
            <person name="Echenique V."/>
        </authorList>
    </citation>
    <scope>NUCLEOTIDE SEQUENCE [LARGE SCALE GENOMIC DNA]</scope>
    <source>
        <strain evidence="2">cv. Victoria</strain>
        <tissue evidence="1">Leaf</tissue>
    </source>
</reference>
<dbReference type="EMBL" id="RWGY01000039">
    <property type="protein sequence ID" value="TVU08025.1"/>
    <property type="molecule type" value="Genomic_DNA"/>
</dbReference>
<dbReference type="Gramene" id="TVU08025">
    <property type="protein sequence ID" value="TVU08025"/>
    <property type="gene ID" value="EJB05_41409"/>
</dbReference>
<protein>
    <recommendedName>
        <fullName evidence="3">Cinnamoyl-CoA reductase</fullName>
    </recommendedName>
</protein>
<evidence type="ECO:0000313" key="1">
    <source>
        <dbReference type="EMBL" id="TVU08025.1"/>
    </source>
</evidence>
<organism evidence="1 2">
    <name type="scientific">Eragrostis curvula</name>
    <name type="common">weeping love grass</name>
    <dbReference type="NCBI Taxonomy" id="38414"/>
    <lineage>
        <taxon>Eukaryota</taxon>
        <taxon>Viridiplantae</taxon>
        <taxon>Streptophyta</taxon>
        <taxon>Embryophyta</taxon>
        <taxon>Tracheophyta</taxon>
        <taxon>Spermatophyta</taxon>
        <taxon>Magnoliopsida</taxon>
        <taxon>Liliopsida</taxon>
        <taxon>Poales</taxon>
        <taxon>Poaceae</taxon>
        <taxon>PACMAD clade</taxon>
        <taxon>Chloridoideae</taxon>
        <taxon>Eragrostideae</taxon>
        <taxon>Eragrostidinae</taxon>
        <taxon>Eragrostis</taxon>
    </lineage>
</organism>
<dbReference type="Gene3D" id="3.40.50.720">
    <property type="entry name" value="NAD(P)-binding Rossmann-like Domain"/>
    <property type="match status" value="1"/>
</dbReference>
<comment type="caution">
    <text evidence="1">The sequence shown here is derived from an EMBL/GenBank/DDBJ whole genome shotgun (WGS) entry which is preliminary data.</text>
</comment>
<evidence type="ECO:0000313" key="2">
    <source>
        <dbReference type="Proteomes" id="UP000324897"/>
    </source>
</evidence>
<dbReference type="Proteomes" id="UP000324897">
    <property type="component" value="Chromosome 3"/>
</dbReference>
<sequence length="137" mass="15571">MLQPSLNASIYMTAFYLLGVKKAYRNAVAGYVDVQDVARAHVLVYEDPGSHGRYLCIGVVLHQSEFFKTLIELFPQYLIPTECEDKKAPKVKPYKFSTQRLQALGMKFTPLKESLYKTVISLQKHGHIPILQHMSAL</sequence>
<dbReference type="SUPFAM" id="SSF51735">
    <property type="entry name" value="NAD(P)-binding Rossmann-fold domains"/>
    <property type="match status" value="1"/>
</dbReference>
<dbReference type="AlphaFoldDB" id="A0A5J9T9F4"/>
<keyword evidence="2" id="KW-1185">Reference proteome</keyword>